<dbReference type="Proteomes" id="UP000239209">
    <property type="component" value="Unassembled WGS sequence"/>
</dbReference>
<evidence type="ECO:0000256" key="5">
    <source>
        <dbReference type="ARBA" id="ARBA00022553"/>
    </source>
</evidence>
<dbReference type="AlphaFoldDB" id="A0A2T0S3S7"/>
<dbReference type="InterPro" id="IPR004358">
    <property type="entry name" value="Sig_transdc_His_kin-like_C"/>
</dbReference>
<dbReference type="InterPro" id="IPR005467">
    <property type="entry name" value="His_kinase_dom"/>
</dbReference>
<dbReference type="InterPro" id="IPR003661">
    <property type="entry name" value="HisK_dim/P_dom"/>
</dbReference>
<dbReference type="InterPro" id="IPR047669">
    <property type="entry name" value="MtrAB_MtrB"/>
</dbReference>
<dbReference type="PANTHER" id="PTHR43547">
    <property type="entry name" value="TWO-COMPONENT HISTIDINE KINASE"/>
    <property type="match status" value="1"/>
</dbReference>
<dbReference type="SMART" id="SM00387">
    <property type="entry name" value="HATPase_c"/>
    <property type="match status" value="1"/>
</dbReference>
<feature type="compositionally biased region" description="Acidic residues" evidence="15">
    <location>
        <begin position="725"/>
        <end position="735"/>
    </location>
</feature>
<evidence type="ECO:0000259" key="18">
    <source>
        <dbReference type="PROSITE" id="PS50885"/>
    </source>
</evidence>
<dbReference type="Gene3D" id="1.10.287.130">
    <property type="match status" value="1"/>
</dbReference>
<dbReference type="FunFam" id="3.30.565.10:FF:000013">
    <property type="entry name" value="Two-component sensor histidine kinase"/>
    <property type="match status" value="1"/>
</dbReference>
<dbReference type="PANTHER" id="PTHR43547:SF2">
    <property type="entry name" value="HYBRID SIGNAL TRANSDUCTION HISTIDINE KINASE C"/>
    <property type="match status" value="1"/>
</dbReference>
<evidence type="ECO:0000313" key="19">
    <source>
        <dbReference type="EMBL" id="PRY27953.1"/>
    </source>
</evidence>
<evidence type="ECO:0000256" key="15">
    <source>
        <dbReference type="SAM" id="MobiDB-lite"/>
    </source>
</evidence>
<dbReference type="CDD" id="cd06225">
    <property type="entry name" value="HAMP"/>
    <property type="match status" value="1"/>
</dbReference>
<evidence type="ECO:0000256" key="9">
    <source>
        <dbReference type="ARBA" id="ARBA00022777"/>
    </source>
</evidence>
<protein>
    <recommendedName>
        <fullName evidence="14">Sensor histidine kinase MtrB</fullName>
        <ecNumber evidence="3">2.7.13.3</ecNumber>
    </recommendedName>
</protein>
<dbReference type="GO" id="GO:0005524">
    <property type="term" value="F:ATP binding"/>
    <property type="evidence" value="ECO:0007669"/>
    <property type="project" value="UniProtKB-KW"/>
</dbReference>
<feature type="compositionally biased region" description="Low complexity" evidence="15">
    <location>
        <begin position="617"/>
        <end position="674"/>
    </location>
</feature>
<evidence type="ECO:0000256" key="8">
    <source>
        <dbReference type="ARBA" id="ARBA00022741"/>
    </source>
</evidence>
<feature type="domain" description="Histidine kinase" evidence="17">
    <location>
        <begin position="325"/>
        <end position="542"/>
    </location>
</feature>
<feature type="region of interest" description="Disordered" evidence="15">
    <location>
        <begin position="556"/>
        <end position="735"/>
    </location>
</feature>
<keyword evidence="13 16" id="KW-0472">Membrane</keyword>
<dbReference type="Pfam" id="PF00672">
    <property type="entry name" value="HAMP"/>
    <property type="match status" value="1"/>
</dbReference>
<evidence type="ECO:0000259" key="17">
    <source>
        <dbReference type="PROSITE" id="PS50109"/>
    </source>
</evidence>
<keyword evidence="11 16" id="KW-1133">Transmembrane helix</keyword>
<dbReference type="EMBL" id="PVZG01000009">
    <property type="protein sequence ID" value="PRY27953.1"/>
    <property type="molecule type" value="Genomic_DNA"/>
</dbReference>
<dbReference type="InterPro" id="IPR003660">
    <property type="entry name" value="HAMP_dom"/>
</dbReference>
<dbReference type="CDD" id="cd00082">
    <property type="entry name" value="HisKA"/>
    <property type="match status" value="1"/>
</dbReference>
<keyword evidence="6" id="KW-0808">Transferase</keyword>
<evidence type="ECO:0000256" key="7">
    <source>
        <dbReference type="ARBA" id="ARBA00022692"/>
    </source>
</evidence>
<gene>
    <name evidence="19" type="ORF">CLV70_109109</name>
</gene>
<dbReference type="SUPFAM" id="SSF158472">
    <property type="entry name" value="HAMP domain-like"/>
    <property type="match status" value="1"/>
</dbReference>
<evidence type="ECO:0000256" key="1">
    <source>
        <dbReference type="ARBA" id="ARBA00000085"/>
    </source>
</evidence>
<proteinExistence type="predicted"/>
<dbReference type="SUPFAM" id="SSF47384">
    <property type="entry name" value="Homodimeric domain of signal transducing histidine kinase"/>
    <property type="match status" value="1"/>
</dbReference>
<evidence type="ECO:0000256" key="14">
    <source>
        <dbReference type="ARBA" id="ARBA00035305"/>
    </source>
</evidence>
<comment type="caution">
    <text evidence="19">The sequence shown here is derived from an EMBL/GenBank/DDBJ whole genome shotgun (WGS) entry which is preliminary data.</text>
</comment>
<evidence type="ECO:0000256" key="6">
    <source>
        <dbReference type="ARBA" id="ARBA00022679"/>
    </source>
</evidence>
<evidence type="ECO:0000256" key="3">
    <source>
        <dbReference type="ARBA" id="ARBA00012438"/>
    </source>
</evidence>
<keyword evidence="10" id="KW-0067">ATP-binding</keyword>
<comment type="catalytic activity">
    <reaction evidence="1">
        <text>ATP + protein L-histidine = ADP + protein N-phospho-L-histidine.</text>
        <dbReference type="EC" id="2.7.13.3"/>
    </reaction>
</comment>
<dbReference type="PROSITE" id="PS50109">
    <property type="entry name" value="HIS_KIN"/>
    <property type="match status" value="1"/>
</dbReference>
<sequence>MRGGCGTPDGLTLPPMRAPAWLPMPIRRTLRVVRRYWRAAVRRGMRFSAPARRAWRRSLHLRVVTLTLVASSLLVGGFGWFIADRSTKILLERAEDEVRSQMESKLDYATKQLTVHRQVRDPELPTTINDTVTRLADGAPAEGGGSIVSLRAGNFPDLKPVTSTKVDTTSLITDELVHDVARESLVAQQIRTAEVGGVRTKYLVYGSPVPTSFGHMELYYLVPLTTEDRAANQIRTTVLVTGIALVILLGVVAGLVTRMVVTPVRVAARTAQRLSAGLLDQRMKVDGEDDLALLAASFNQMAANLQRQIVRLEEMSRLQRRFTSDVSHELRTPLTTVRMAADLIFAEREDFDPAVARSAELLQAELDRFESLLTDLLEISRFDAGFAALDAEHSDLVPIVERVAEHLEGLAERVGVTIDLRLPDTPVIAEVDPRRVERILRNLVGNAVEHGERRPVEVTLATDEAAVAVTVRDHGVGLKPGEERLVFNRFWRADPSRARQTGGTGLGLSISVEDARLHGGWLEAWGEPGGGAQFRLTLPVRSGDRLVAAPLPLIPRDRAIDDPPAARLAPTPPSPPAPVALTATAPPAPPGPVAPPAPPGPVAPPGATQPSAPPAAPGSSALHAAPGSSASAVAPGSSASAAALGPGVPPAAVVSTAAPATGSSSTGPTAGAPADPELLDDASRRDRSGGDAARPDRSADAGRPDDASRPDRSGDAGRAHGADERDTDEPAEVGR</sequence>
<evidence type="ECO:0000256" key="4">
    <source>
        <dbReference type="ARBA" id="ARBA00022475"/>
    </source>
</evidence>
<feature type="transmembrane region" description="Helical" evidence="16">
    <location>
        <begin position="63"/>
        <end position="83"/>
    </location>
</feature>
<name>A0A2T0S3S7_9ACTN</name>
<dbReference type="Pfam" id="PF02518">
    <property type="entry name" value="HATPase_c"/>
    <property type="match status" value="1"/>
</dbReference>
<keyword evidence="8" id="KW-0547">Nucleotide-binding</keyword>
<keyword evidence="7 16" id="KW-0812">Transmembrane</keyword>
<dbReference type="Pfam" id="PF00512">
    <property type="entry name" value="HisKA"/>
    <property type="match status" value="1"/>
</dbReference>
<dbReference type="PROSITE" id="PS50885">
    <property type="entry name" value="HAMP"/>
    <property type="match status" value="1"/>
</dbReference>
<evidence type="ECO:0000256" key="16">
    <source>
        <dbReference type="SAM" id="Phobius"/>
    </source>
</evidence>
<keyword evidence="4" id="KW-1003">Cell membrane</keyword>
<dbReference type="SMART" id="SM00304">
    <property type="entry name" value="HAMP"/>
    <property type="match status" value="1"/>
</dbReference>
<keyword evidence="9 19" id="KW-0418">Kinase</keyword>
<organism evidence="19 20">
    <name type="scientific">Pseudosporangium ferrugineum</name>
    <dbReference type="NCBI Taxonomy" id="439699"/>
    <lineage>
        <taxon>Bacteria</taxon>
        <taxon>Bacillati</taxon>
        <taxon>Actinomycetota</taxon>
        <taxon>Actinomycetes</taxon>
        <taxon>Micromonosporales</taxon>
        <taxon>Micromonosporaceae</taxon>
        <taxon>Pseudosporangium</taxon>
    </lineage>
</organism>
<dbReference type="FunFam" id="1.10.287.130:FF:000010">
    <property type="entry name" value="Two-component sensor histidine kinase"/>
    <property type="match status" value="1"/>
</dbReference>
<feature type="compositionally biased region" description="Pro residues" evidence="15">
    <location>
        <begin position="586"/>
        <end position="604"/>
    </location>
</feature>
<dbReference type="GO" id="GO:0000155">
    <property type="term" value="F:phosphorelay sensor kinase activity"/>
    <property type="evidence" value="ECO:0007669"/>
    <property type="project" value="InterPro"/>
</dbReference>
<feature type="compositionally biased region" description="Basic and acidic residues" evidence="15">
    <location>
        <begin position="681"/>
        <end position="724"/>
    </location>
</feature>
<evidence type="ECO:0000313" key="20">
    <source>
        <dbReference type="Proteomes" id="UP000239209"/>
    </source>
</evidence>
<evidence type="ECO:0000256" key="10">
    <source>
        <dbReference type="ARBA" id="ARBA00022840"/>
    </source>
</evidence>
<accession>A0A2T0S3S7</accession>
<comment type="subcellular location">
    <subcellularLocation>
        <location evidence="2">Cell membrane</location>
        <topology evidence="2">Multi-pass membrane protein</topology>
    </subcellularLocation>
</comment>
<evidence type="ECO:0000256" key="12">
    <source>
        <dbReference type="ARBA" id="ARBA00023012"/>
    </source>
</evidence>
<keyword evidence="20" id="KW-1185">Reference proteome</keyword>
<dbReference type="EC" id="2.7.13.3" evidence="3"/>
<keyword evidence="5" id="KW-0597">Phosphoprotein</keyword>
<evidence type="ECO:0000256" key="13">
    <source>
        <dbReference type="ARBA" id="ARBA00023136"/>
    </source>
</evidence>
<dbReference type="Gene3D" id="6.10.340.10">
    <property type="match status" value="1"/>
</dbReference>
<dbReference type="InterPro" id="IPR003594">
    <property type="entry name" value="HATPase_dom"/>
</dbReference>
<dbReference type="Gene3D" id="3.30.565.10">
    <property type="entry name" value="Histidine kinase-like ATPase, C-terminal domain"/>
    <property type="match status" value="1"/>
</dbReference>
<feature type="transmembrane region" description="Helical" evidence="16">
    <location>
        <begin position="238"/>
        <end position="261"/>
    </location>
</feature>
<evidence type="ECO:0000256" key="2">
    <source>
        <dbReference type="ARBA" id="ARBA00004651"/>
    </source>
</evidence>
<reference evidence="19 20" key="1">
    <citation type="submission" date="2018-03" db="EMBL/GenBank/DDBJ databases">
        <title>Genomic Encyclopedia of Archaeal and Bacterial Type Strains, Phase II (KMG-II): from individual species to whole genera.</title>
        <authorList>
            <person name="Goeker M."/>
        </authorList>
    </citation>
    <scope>NUCLEOTIDE SEQUENCE [LARGE SCALE GENOMIC DNA]</scope>
    <source>
        <strain evidence="19 20">DSM 45348</strain>
    </source>
</reference>
<dbReference type="InterPro" id="IPR036890">
    <property type="entry name" value="HATPase_C_sf"/>
</dbReference>
<dbReference type="CDD" id="cd00075">
    <property type="entry name" value="HATPase"/>
    <property type="match status" value="1"/>
</dbReference>
<dbReference type="PRINTS" id="PR00344">
    <property type="entry name" value="BCTRLSENSOR"/>
</dbReference>
<dbReference type="SUPFAM" id="SSF55874">
    <property type="entry name" value="ATPase domain of HSP90 chaperone/DNA topoisomerase II/histidine kinase"/>
    <property type="match status" value="1"/>
</dbReference>
<dbReference type="NCBIfam" id="NF040691">
    <property type="entry name" value="MtrAB_MtrB"/>
    <property type="match status" value="1"/>
</dbReference>
<feature type="domain" description="HAMP" evidence="18">
    <location>
        <begin position="258"/>
        <end position="310"/>
    </location>
</feature>
<keyword evidence="12" id="KW-0902">Two-component regulatory system</keyword>
<dbReference type="SMART" id="SM00388">
    <property type="entry name" value="HisKA"/>
    <property type="match status" value="1"/>
</dbReference>
<dbReference type="InterPro" id="IPR036097">
    <property type="entry name" value="HisK_dim/P_sf"/>
</dbReference>
<dbReference type="GO" id="GO:0005886">
    <property type="term" value="C:plasma membrane"/>
    <property type="evidence" value="ECO:0007669"/>
    <property type="project" value="UniProtKB-SubCell"/>
</dbReference>
<evidence type="ECO:0000256" key="11">
    <source>
        <dbReference type="ARBA" id="ARBA00022989"/>
    </source>
</evidence>